<dbReference type="EMBL" id="BRXS01000006">
    <property type="protein sequence ID" value="GLC27317.1"/>
    <property type="molecule type" value="Genomic_DNA"/>
</dbReference>
<evidence type="ECO:0000313" key="2">
    <source>
        <dbReference type="EMBL" id="GLC27317.1"/>
    </source>
</evidence>
<comment type="caution">
    <text evidence="2">The sequence shown here is derived from an EMBL/GenBank/DDBJ whole genome shotgun (WGS) entry which is preliminary data.</text>
</comment>
<keyword evidence="3" id="KW-1185">Reference proteome</keyword>
<dbReference type="AlphaFoldDB" id="A0AA37QBM6"/>
<dbReference type="Proteomes" id="UP001161325">
    <property type="component" value="Unassembled WGS sequence"/>
</dbReference>
<keyword evidence="1" id="KW-1133">Transmembrane helix</keyword>
<keyword evidence="1" id="KW-0812">Transmembrane</keyword>
<feature type="transmembrane region" description="Helical" evidence="1">
    <location>
        <begin position="31"/>
        <end position="48"/>
    </location>
</feature>
<evidence type="ECO:0000256" key="1">
    <source>
        <dbReference type="SAM" id="Phobius"/>
    </source>
</evidence>
<accession>A0AA37QBM6</accession>
<sequence>MDRLAVAKLALVVMALIFLAGSFWTGEEWPRLTAIGLLAVAFVLRLVGGRRRPPE</sequence>
<keyword evidence="1" id="KW-0472">Membrane</keyword>
<feature type="transmembrane region" description="Helical" evidence="1">
    <location>
        <begin position="7"/>
        <end position="25"/>
    </location>
</feature>
<dbReference type="RefSeq" id="WP_284351759.1">
    <property type="nucleotide sequence ID" value="NZ_BRXS01000006.1"/>
</dbReference>
<evidence type="ECO:0000313" key="3">
    <source>
        <dbReference type="Proteomes" id="UP001161325"/>
    </source>
</evidence>
<protein>
    <submittedName>
        <fullName evidence="2">Uncharacterized protein</fullName>
    </submittedName>
</protein>
<name>A0AA37QBM6_9BACT</name>
<proteinExistence type="predicted"/>
<gene>
    <name evidence="2" type="ORF">rosag_38300</name>
</gene>
<organism evidence="2 3">
    <name type="scientific">Roseisolibacter agri</name>
    <dbReference type="NCBI Taxonomy" id="2014610"/>
    <lineage>
        <taxon>Bacteria</taxon>
        <taxon>Pseudomonadati</taxon>
        <taxon>Gemmatimonadota</taxon>
        <taxon>Gemmatimonadia</taxon>
        <taxon>Gemmatimonadales</taxon>
        <taxon>Gemmatimonadaceae</taxon>
        <taxon>Roseisolibacter</taxon>
    </lineage>
</organism>
<reference evidence="2" key="1">
    <citation type="submission" date="2022-08" db="EMBL/GenBank/DDBJ databases">
        <title>Draft genome sequencing of Roseisolibacter agri AW1220.</title>
        <authorList>
            <person name="Tobiishi Y."/>
            <person name="Tonouchi A."/>
        </authorList>
    </citation>
    <scope>NUCLEOTIDE SEQUENCE</scope>
    <source>
        <strain evidence="2">AW1220</strain>
    </source>
</reference>